<dbReference type="eggNOG" id="ENOG5032Z1C">
    <property type="taxonomic scope" value="Bacteria"/>
</dbReference>
<accession>A3QBB6</accession>
<organism evidence="4 5">
    <name type="scientific">Shewanella loihica (strain ATCC BAA-1088 / PV-4)</name>
    <dbReference type="NCBI Taxonomy" id="323850"/>
    <lineage>
        <taxon>Bacteria</taxon>
        <taxon>Pseudomonadati</taxon>
        <taxon>Pseudomonadota</taxon>
        <taxon>Gammaproteobacteria</taxon>
        <taxon>Alteromonadales</taxon>
        <taxon>Shewanellaceae</taxon>
        <taxon>Shewanella</taxon>
    </lineage>
</organism>
<feature type="compositionally biased region" description="Basic and acidic residues" evidence="1">
    <location>
        <begin position="153"/>
        <end position="167"/>
    </location>
</feature>
<dbReference type="Proteomes" id="UP000001558">
    <property type="component" value="Chromosome"/>
</dbReference>
<dbReference type="EMBL" id="CP000606">
    <property type="protein sequence ID" value="ABO22764.1"/>
    <property type="molecule type" value="Genomic_DNA"/>
</dbReference>
<dbReference type="InterPro" id="IPR025411">
    <property type="entry name" value="DUF4136"/>
</dbReference>
<gene>
    <name evidence="4" type="ordered locus">Shew_0893</name>
</gene>
<evidence type="ECO:0000259" key="3">
    <source>
        <dbReference type="Pfam" id="PF13590"/>
    </source>
</evidence>
<sequence precursor="true">MNSLRLPILTIAALLLGACASKPTTDYDTQFDFNSLKRFTLQRPANIGDPLSTERIDSAIVDSLTQRGYSQVAEQSQFMVTYGFKVVDKPKSSGLSIGLGTGSWGSSGGVGVGTSVGVPLGSDSAKMQIIQIDIVDSASNKLIWRGSDKFDYDDGGEKKAKETRETVNKILSQFPPKAQ</sequence>
<evidence type="ECO:0000256" key="2">
    <source>
        <dbReference type="SAM" id="SignalP"/>
    </source>
</evidence>
<keyword evidence="2" id="KW-0732">Signal</keyword>
<evidence type="ECO:0000256" key="1">
    <source>
        <dbReference type="SAM" id="MobiDB-lite"/>
    </source>
</evidence>
<keyword evidence="5" id="KW-1185">Reference proteome</keyword>
<evidence type="ECO:0000313" key="5">
    <source>
        <dbReference type="Proteomes" id="UP000001558"/>
    </source>
</evidence>
<feature type="chain" id="PRO_5002657780" description="DUF4136 domain-containing protein" evidence="2">
    <location>
        <begin position="21"/>
        <end position="179"/>
    </location>
</feature>
<evidence type="ECO:0000313" key="4">
    <source>
        <dbReference type="EMBL" id="ABO22764.1"/>
    </source>
</evidence>
<dbReference type="KEGG" id="slo:Shew_0893"/>
<reference evidence="4 5" key="1">
    <citation type="submission" date="2007-03" db="EMBL/GenBank/DDBJ databases">
        <title>Complete sequence of Shewanella loihica PV-4.</title>
        <authorList>
            <consortium name="US DOE Joint Genome Institute"/>
            <person name="Copeland A."/>
            <person name="Lucas S."/>
            <person name="Lapidus A."/>
            <person name="Barry K."/>
            <person name="Detter J.C."/>
            <person name="Glavina del Rio T."/>
            <person name="Hammon N."/>
            <person name="Israni S."/>
            <person name="Dalin E."/>
            <person name="Tice H."/>
            <person name="Pitluck S."/>
            <person name="Chain P."/>
            <person name="Malfatti S."/>
            <person name="Shin M."/>
            <person name="Vergez L."/>
            <person name="Schmutz J."/>
            <person name="Larimer F."/>
            <person name="Land M."/>
            <person name="Hauser L."/>
            <person name="Kyrpides N."/>
            <person name="Mikhailova N."/>
            <person name="Romine M.F."/>
            <person name="Serres G."/>
            <person name="Fredrickson J."/>
            <person name="Tiedje J."/>
            <person name="Richardson P."/>
        </authorList>
    </citation>
    <scope>NUCLEOTIDE SEQUENCE [LARGE SCALE GENOMIC DNA]</scope>
    <source>
        <strain evidence="5">ATCC BAA-1088 / PV-4</strain>
    </source>
</reference>
<dbReference type="PROSITE" id="PS51257">
    <property type="entry name" value="PROKAR_LIPOPROTEIN"/>
    <property type="match status" value="1"/>
</dbReference>
<name>A3QBB6_SHELP</name>
<dbReference type="RefSeq" id="WP_011864698.1">
    <property type="nucleotide sequence ID" value="NC_009092.1"/>
</dbReference>
<proteinExistence type="predicted"/>
<feature type="signal peptide" evidence="2">
    <location>
        <begin position="1"/>
        <end position="20"/>
    </location>
</feature>
<feature type="domain" description="DUF4136" evidence="3">
    <location>
        <begin position="24"/>
        <end position="176"/>
    </location>
</feature>
<dbReference type="STRING" id="323850.Shew_0893"/>
<dbReference type="AlphaFoldDB" id="A3QBB6"/>
<protein>
    <recommendedName>
        <fullName evidence="3">DUF4136 domain-containing protein</fullName>
    </recommendedName>
</protein>
<dbReference type="OrthoDB" id="6226987at2"/>
<dbReference type="Pfam" id="PF13590">
    <property type="entry name" value="DUF4136"/>
    <property type="match status" value="1"/>
</dbReference>
<dbReference type="HOGENOM" id="CLU_113282_3_0_6"/>
<feature type="region of interest" description="Disordered" evidence="1">
    <location>
        <begin position="153"/>
        <end position="179"/>
    </location>
</feature>
<dbReference type="Gene3D" id="3.30.160.670">
    <property type="match status" value="1"/>
</dbReference>